<keyword evidence="6" id="KW-0539">Nucleus</keyword>
<keyword evidence="3" id="KW-0862">Zinc</keyword>
<sequence>MTSCNHRRKCSVQGCMEKGDIFHILPKDLKTRQAWIIFVHQRIPAKFYPQMFMCSKHFTKDSFQNLRHFKAGFAKLLLLKRGAVPTVSPSQTQAVL</sequence>
<dbReference type="SMART" id="SM00692">
    <property type="entry name" value="DM3"/>
    <property type="match status" value="1"/>
</dbReference>
<dbReference type="OMA" id="KYSIICG"/>
<evidence type="ECO:0000259" key="7">
    <source>
        <dbReference type="PROSITE" id="PS50950"/>
    </source>
</evidence>
<comment type="function">
    <text evidence="6">DNA-binding transcription regulator that regulates endothelial cell proliferation and G1/S cell-cycle progression. Specifically binds the 5'-[AT]NTNN[GT]GGCA[AGT]-3' core DNA sequence and acts by modulating expression of pRB-E2F cell-cycle target genes.</text>
</comment>
<reference evidence="8" key="2">
    <citation type="submission" date="2025-09" db="UniProtKB">
        <authorList>
            <consortium name="Ensembl"/>
        </authorList>
    </citation>
    <scope>IDENTIFICATION</scope>
</reference>
<dbReference type="Pfam" id="PF05485">
    <property type="entry name" value="THAP"/>
    <property type="match status" value="1"/>
</dbReference>
<dbReference type="Ensembl" id="ENSCVAT00000014570.1">
    <property type="protein sequence ID" value="ENSCVAP00000000741.1"/>
    <property type="gene ID" value="ENSCVAG00000001675.1"/>
</dbReference>
<organism evidence="8 9">
    <name type="scientific">Cyprinodon variegatus</name>
    <name type="common">Sheepshead minnow</name>
    <dbReference type="NCBI Taxonomy" id="28743"/>
    <lineage>
        <taxon>Eukaryota</taxon>
        <taxon>Metazoa</taxon>
        <taxon>Chordata</taxon>
        <taxon>Craniata</taxon>
        <taxon>Vertebrata</taxon>
        <taxon>Euteleostomi</taxon>
        <taxon>Actinopterygii</taxon>
        <taxon>Neopterygii</taxon>
        <taxon>Teleostei</taxon>
        <taxon>Neoteleostei</taxon>
        <taxon>Acanthomorphata</taxon>
        <taxon>Ovalentaria</taxon>
        <taxon>Atherinomorphae</taxon>
        <taxon>Cyprinodontiformes</taxon>
        <taxon>Cyprinodontidae</taxon>
        <taxon>Cyprinodon</taxon>
    </lineage>
</organism>
<evidence type="ECO:0000313" key="9">
    <source>
        <dbReference type="Proteomes" id="UP000265020"/>
    </source>
</evidence>
<dbReference type="PROSITE" id="PS50950">
    <property type="entry name" value="ZF_THAP"/>
    <property type="match status" value="1"/>
</dbReference>
<evidence type="ECO:0000313" key="8">
    <source>
        <dbReference type="Ensembl" id="ENSCVAP00000000741.1"/>
    </source>
</evidence>
<dbReference type="GO" id="GO:0001935">
    <property type="term" value="P:endothelial cell proliferation"/>
    <property type="evidence" value="ECO:0007669"/>
    <property type="project" value="UniProtKB-UniRule"/>
</dbReference>
<reference evidence="8" key="1">
    <citation type="submission" date="2025-08" db="UniProtKB">
        <authorList>
            <consortium name="Ensembl"/>
        </authorList>
    </citation>
    <scope>IDENTIFICATION</scope>
</reference>
<evidence type="ECO:0000256" key="6">
    <source>
        <dbReference type="RuleBase" id="RU369073"/>
    </source>
</evidence>
<accession>A0A3Q2C7S5</accession>
<dbReference type="AlphaFoldDB" id="A0A3Q2C7S5"/>
<evidence type="ECO:0000256" key="5">
    <source>
        <dbReference type="PROSITE-ProRule" id="PRU00309"/>
    </source>
</evidence>
<keyword evidence="9" id="KW-1185">Reference proteome</keyword>
<evidence type="ECO:0000256" key="4">
    <source>
        <dbReference type="ARBA" id="ARBA00023125"/>
    </source>
</evidence>
<feature type="domain" description="THAP-type" evidence="7">
    <location>
        <begin position="1"/>
        <end position="88"/>
    </location>
</feature>
<evidence type="ECO:0000256" key="2">
    <source>
        <dbReference type="ARBA" id="ARBA00022771"/>
    </source>
</evidence>
<dbReference type="GeneTree" id="ENSGT00940000179090"/>
<dbReference type="GO" id="GO:0043565">
    <property type="term" value="F:sequence-specific DNA binding"/>
    <property type="evidence" value="ECO:0007669"/>
    <property type="project" value="UniProtKB-UniRule"/>
</dbReference>
<keyword evidence="1" id="KW-0479">Metal-binding</keyword>
<name>A0A3Q2C7S5_CYPVA</name>
<dbReference type="GO" id="GO:0003700">
    <property type="term" value="F:DNA-binding transcription factor activity"/>
    <property type="evidence" value="ECO:0007669"/>
    <property type="project" value="UniProtKB-UniRule"/>
</dbReference>
<comment type="subcellular location">
    <subcellularLocation>
        <location evidence="6">Nucleus</location>
        <location evidence="6">Nucleoplasm</location>
    </subcellularLocation>
</comment>
<dbReference type="GO" id="GO:0005654">
    <property type="term" value="C:nucleoplasm"/>
    <property type="evidence" value="ECO:0007669"/>
    <property type="project" value="UniProtKB-SubCell"/>
</dbReference>
<dbReference type="PANTHER" id="PTHR46600:SF11">
    <property type="entry name" value="THAP DOMAIN-CONTAINING PROTEIN 10"/>
    <property type="match status" value="1"/>
</dbReference>
<protein>
    <recommendedName>
        <fullName evidence="6">THAP domain-containing protein 1</fullName>
    </recommendedName>
</protein>
<keyword evidence="6" id="KW-0804">Transcription</keyword>
<dbReference type="Proteomes" id="UP000265020">
    <property type="component" value="Unassembled WGS sequence"/>
</dbReference>
<keyword evidence="6" id="KW-0131">Cell cycle</keyword>
<dbReference type="GO" id="GO:0008270">
    <property type="term" value="F:zinc ion binding"/>
    <property type="evidence" value="ECO:0007669"/>
    <property type="project" value="UniProtKB-KW"/>
</dbReference>
<keyword evidence="6" id="KW-0805">Transcription regulation</keyword>
<dbReference type="SUPFAM" id="SSF57716">
    <property type="entry name" value="Glucocorticoid receptor-like (DNA-binding domain)"/>
    <property type="match status" value="1"/>
</dbReference>
<comment type="similarity">
    <text evidence="6">Belongs to the THAP1 family.</text>
</comment>
<keyword evidence="6" id="KW-0175">Coiled coil</keyword>
<dbReference type="PANTHER" id="PTHR46600">
    <property type="entry name" value="THAP DOMAIN-CONTAINING"/>
    <property type="match status" value="1"/>
</dbReference>
<keyword evidence="4 5" id="KW-0238">DNA-binding</keyword>
<keyword evidence="2 5" id="KW-0863">Zinc-finger</keyword>
<dbReference type="InterPro" id="IPR006612">
    <property type="entry name" value="THAP_Znf"/>
</dbReference>
<dbReference type="SMART" id="SM00980">
    <property type="entry name" value="THAP"/>
    <property type="match status" value="1"/>
</dbReference>
<proteinExistence type="inferred from homology"/>
<evidence type="ECO:0000256" key="3">
    <source>
        <dbReference type="ARBA" id="ARBA00022833"/>
    </source>
</evidence>
<evidence type="ECO:0000256" key="1">
    <source>
        <dbReference type="ARBA" id="ARBA00022723"/>
    </source>
</evidence>
<dbReference type="InterPro" id="IPR026516">
    <property type="entry name" value="THAP1/10"/>
</dbReference>